<proteinExistence type="inferred from homology"/>
<gene>
    <name evidence="4" type="ORF">GCM10007414_31600</name>
</gene>
<dbReference type="Proteomes" id="UP000651977">
    <property type="component" value="Unassembled WGS sequence"/>
</dbReference>
<dbReference type="Gene3D" id="3.40.50.1700">
    <property type="entry name" value="Glycoside hydrolase family 3 C-terminal domain"/>
    <property type="match status" value="1"/>
</dbReference>
<dbReference type="InterPro" id="IPR036962">
    <property type="entry name" value="Glyco_hydro_3_N_sf"/>
</dbReference>
<dbReference type="Pfam" id="PF01915">
    <property type="entry name" value="Glyco_hydro_3_C"/>
    <property type="match status" value="1"/>
</dbReference>
<dbReference type="PRINTS" id="PR00133">
    <property type="entry name" value="GLHYDRLASE3"/>
</dbReference>
<evidence type="ECO:0000256" key="1">
    <source>
        <dbReference type="ARBA" id="ARBA00005336"/>
    </source>
</evidence>
<dbReference type="EMBL" id="BMDY01000021">
    <property type="protein sequence ID" value="GGB15806.1"/>
    <property type="molecule type" value="Genomic_DNA"/>
</dbReference>
<name>A0ABQ1I6F1_9ALTE</name>
<dbReference type="InterPro" id="IPR013783">
    <property type="entry name" value="Ig-like_fold"/>
</dbReference>
<dbReference type="Gene3D" id="3.20.20.300">
    <property type="entry name" value="Glycoside hydrolase, family 3, N-terminal domain"/>
    <property type="match status" value="1"/>
</dbReference>
<sequence>MGTPSIEALVKSLTVEEKAQLCGGKDFWSLHAVERLGLPSIMVTDGPHGLRKQSEDGDHVGLNAAVPATCFPTASATAATWNPSLIEKMGKALGAECRAEDVSVLLGPGINLKRHPLGGRNFEYFSEDPRLAGDLATAWIKGVQQQGVGTSLKHYAVNNHEFGRMTVDAIIDQRTLRELYLSAFEKAVKDSQPWTVMCSYNKINGVYAAEHKQLLNDILVEEWGFEGIVVTDWGANNNRVAGLKAGQTLEMPSSGDMNTKKIIAALEVGCLTESELDYAVTRLLKLIVKAKETLSLPRVQADLHAHHDLAREVAHESVVLLKNDNGILPVEAKQQKVAVIGALAAHARYQGSGSSKINPFKLEQPLDELKNAYGAENVSFAQGYHLDNRSDLEAISEAQLLAKESDVVFVFAGLTPKYESECFDRSHLDLPQNQLELISALAAYKSKVVVILQNGAPVTMPFIDDVSGVIEAYLGGQAGSSAVADIITGKVNPSGKLAETFPLHLDDVASTPYFPGNGRQVQYREGIWVGYRYFDTANQAVLFPFGHGLSYSSYDYSNLTVEAPQALAADANSVVTVSLDVTNTSERDGAEIVQLYVGQANPSVPRPLKELAAYQKVFLKAGETKTLKFELDYRTFAFWDVVKQRWIAETDSYTIFAAASIADVRSEQSFTLNTDTAKSEPQASLANYFTPAKRDFSEPAFAALLGYEIPAEDPVVPYGMNSRLGDIKDTEVGSKVYQGLLEAFGIMLGGDENASAAEADRLMAEAMVADMPLRNLAVFARDRYSEKEVLALIEQLNQ</sequence>
<dbReference type="InterPro" id="IPR036881">
    <property type="entry name" value="Glyco_hydro_3_C_sf"/>
</dbReference>
<dbReference type="GO" id="GO:0016787">
    <property type="term" value="F:hydrolase activity"/>
    <property type="evidence" value="ECO:0007669"/>
    <property type="project" value="UniProtKB-KW"/>
</dbReference>
<dbReference type="InterPro" id="IPR001764">
    <property type="entry name" value="Glyco_hydro_3_N"/>
</dbReference>
<dbReference type="PANTHER" id="PTHR42715:SF10">
    <property type="entry name" value="BETA-GLUCOSIDASE"/>
    <property type="match status" value="1"/>
</dbReference>
<dbReference type="PANTHER" id="PTHR42715">
    <property type="entry name" value="BETA-GLUCOSIDASE"/>
    <property type="match status" value="1"/>
</dbReference>
<dbReference type="InterPro" id="IPR017853">
    <property type="entry name" value="GH"/>
</dbReference>
<dbReference type="RefSeq" id="WP_055734571.1">
    <property type="nucleotide sequence ID" value="NZ_BMDY01000021.1"/>
</dbReference>
<dbReference type="InterPro" id="IPR002772">
    <property type="entry name" value="Glyco_hydro_3_C"/>
</dbReference>
<reference evidence="5" key="1">
    <citation type="journal article" date="2019" name="Int. J. Syst. Evol. Microbiol.">
        <title>The Global Catalogue of Microorganisms (GCM) 10K type strain sequencing project: providing services to taxonomists for standard genome sequencing and annotation.</title>
        <authorList>
            <consortium name="The Broad Institute Genomics Platform"/>
            <consortium name="The Broad Institute Genome Sequencing Center for Infectious Disease"/>
            <person name="Wu L."/>
            <person name="Ma J."/>
        </authorList>
    </citation>
    <scope>NUCLEOTIDE SEQUENCE [LARGE SCALE GENOMIC DNA]</scope>
    <source>
        <strain evidence="5">CGMCC 1.10131</strain>
    </source>
</reference>
<accession>A0ABQ1I6F1</accession>
<dbReference type="InterPro" id="IPR026891">
    <property type="entry name" value="Fn3-like"/>
</dbReference>
<dbReference type="Pfam" id="PF14310">
    <property type="entry name" value="Fn3-like"/>
    <property type="match status" value="1"/>
</dbReference>
<dbReference type="Pfam" id="PF00933">
    <property type="entry name" value="Glyco_hydro_3"/>
    <property type="match status" value="1"/>
</dbReference>
<evidence type="ECO:0000259" key="3">
    <source>
        <dbReference type="SMART" id="SM01217"/>
    </source>
</evidence>
<evidence type="ECO:0000256" key="2">
    <source>
        <dbReference type="ARBA" id="ARBA00022801"/>
    </source>
</evidence>
<dbReference type="Gene3D" id="2.60.40.10">
    <property type="entry name" value="Immunoglobulins"/>
    <property type="match status" value="1"/>
</dbReference>
<dbReference type="SMART" id="SM01217">
    <property type="entry name" value="Fn3_like"/>
    <property type="match status" value="1"/>
</dbReference>
<keyword evidence="2 4" id="KW-0378">Hydrolase</keyword>
<protein>
    <submittedName>
        <fullName evidence="4">Glycosyl hydrolase</fullName>
    </submittedName>
</protein>
<feature type="domain" description="Fibronectin type III-like" evidence="3">
    <location>
        <begin position="591"/>
        <end position="661"/>
    </location>
</feature>
<keyword evidence="5" id="KW-1185">Reference proteome</keyword>
<organism evidence="4 5">
    <name type="scientific">Agarivorans gilvus</name>
    <dbReference type="NCBI Taxonomy" id="680279"/>
    <lineage>
        <taxon>Bacteria</taxon>
        <taxon>Pseudomonadati</taxon>
        <taxon>Pseudomonadota</taxon>
        <taxon>Gammaproteobacteria</taxon>
        <taxon>Alteromonadales</taxon>
        <taxon>Alteromonadaceae</taxon>
        <taxon>Agarivorans</taxon>
    </lineage>
</organism>
<evidence type="ECO:0000313" key="4">
    <source>
        <dbReference type="EMBL" id="GGB15806.1"/>
    </source>
</evidence>
<evidence type="ECO:0000313" key="5">
    <source>
        <dbReference type="Proteomes" id="UP000651977"/>
    </source>
</evidence>
<dbReference type="SUPFAM" id="SSF51445">
    <property type="entry name" value="(Trans)glycosidases"/>
    <property type="match status" value="1"/>
</dbReference>
<comment type="caution">
    <text evidence="4">The sequence shown here is derived from an EMBL/GenBank/DDBJ whole genome shotgun (WGS) entry which is preliminary data.</text>
</comment>
<dbReference type="InterPro" id="IPR050288">
    <property type="entry name" value="Cellulose_deg_GH3"/>
</dbReference>
<dbReference type="SUPFAM" id="SSF52279">
    <property type="entry name" value="Beta-D-glucan exohydrolase, C-terminal domain"/>
    <property type="match status" value="1"/>
</dbReference>
<comment type="similarity">
    <text evidence="1">Belongs to the glycosyl hydrolase 3 family.</text>
</comment>